<dbReference type="STRING" id="151549.A0A4C1Y5M9"/>
<organism evidence="1 2">
    <name type="scientific">Eumeta variegata</name>
    <name type="common">Bagworm moth</name>
    <name type="synonym">Eumeta japonica</name>
    <dbReference type="NCBI Taxonomy" id="151549"/>
    <lineage>
        <taxon>Eukaryota</taxon>
        <taxon>Metazoa</taxon>
        <taxon>Ecdysozoa</taxon>
        <taxon>Arthropoda</taxon>
        <taxon>Hexapoda</taxon>
        <taxon>Insecta</taxon>
        <taxon>Pterygota</taxon>
        <taxon>Neoptera</taxon>
        <taxon>Endopterygota</taxon>
        <taxon>Lepidoptera</taxon>
        <taxon>Glossata</taxon>
        <taxon>Ditrysia</taxon>
        <taxon>Tineoidea</taxon>
        <taxon>Psychidae</taxon>
        <taxon>Oiketicinae</taxon>
        <taxon>Eumeta</taxon>
    </lineage>
</organism>
<name>A0A4C1Y5M9_EUMVA</name>
<evidence type="ECO:0000313" key="2">
    <source>
        <dbReference type="Proteomes" id="UP000299102"/>
    </source>
</evidence>
<comment type="caution">
    <text evidence="1">The sequence shown here is derived from an EMBL/GenBank/DDBJ whole genome shotgun (WGS) entry which is preliminary data.</text>
</comment>
<dbReference type="Proteomes" id="UP000299102">
    <property type="component" value="Unassembled WGS sequence"/>
</dbReference>
<evidence type="ECO:0000313" key="1">
    <source>
        <dbReference type="EMBL" id="GBP71228.1"/>
    </source>
</evidence>
<dbReference type="Gene3D" id="2.40.50.550">
    <property type="match status" value="1"/>
</dbReference>
<protein>
    <submittedName>
        <fullName evidence="1">Tetratricopeptide repeat protein 5</fullName>
    </submittedName>
</protein>
<keyword evidence="2" id="KW-1185">Reference proteome</keyword>
<dbReference type="Gene3D" id="1.25.40.10">
    <property type="entry name" value="Tetratricopeptide repeat domain"/>
    <property type="match status" value="2"/>
</dbReference>
<dbReference type="EMBL" id="BGZK01001101">
    <property type="protein sequence ID" value="GBP71228.1"/>
    <property type="molecule type" value="Genomic_DNA"/>
</dbReference>
<reference evidence="1 2" key="1">
    <citation type="journal article" date="2019" name="Commun. Biol.">
        <title>The bagworm genome reveals a unique fibroin gene that provides high tensile strength.</title>
        <authorList>
            <person name="Kono N."/>
            <person name="Nakamura H."/>
            <person name="Ohtoshi R."/>
            <person name="Tomita M."/>
            <person name="Numata K."/>
            <person name="Arakawa K."/>
        </authorList>
    </citation>
    <scope>NUCLEOTIDE SEQUENCE [LARGE SCALE GENOMIC DNA]</scope>
</reference>
<dbReference type="InterPro" id="IPR019734">
    <property type="entry name" value="TPR_rpt"/>
</dbReference>
<dbReference type="OrthoDB" id="423589at2759"/>
<sequence length="310" mass="35921">MSEEEKVNKAEDIESLINGLEWGFSIYARADPAFESDRHYFDCSRQRSSPESRCIDPSGSALASTTYRYMKQMNDLYLFRDFYFEDHPLDRAAHKKKQVDEKKDILIEKFNEIDENLLTLQNRARFLYMKGRTYNLSTSYDYRASECLSKAVKLNPRLVDAWNELGECYWKNLNMKDAKSSFEGALRTALRYDERYGEALENLTQASRLDPIWSIPKTDMNKLVMYISQLHVLVKTKGKIKVKKLQQMVQSLDKNMLGPFSENTFHTIGPRKDVLVEHCRLDALTEGTNLGKVVYGRVVGSIYSENVVPL</sequence>
<dbReference type="AlphaFoldDB" id="A0A4C1Y5M9"/>
<gene>
    <name evidence="1" type="primary">TTC5</name>
    <name evidence="1" type="ORF">EVAR_44866_1</name>
</gene>
<dbReference type="SUPFAM" id="SSF48452">
    <property type="entry name" value="TPR-like"/>
    <property type="match status" value="1"/>
</dbReference>
<dbReference type="InterPro" id="IPR011990">
    <property type="entry name" value="TPR-like_helical_dom_sf"/>
</dbReference>
<dbReference type="Pfam" id="PF13181">
    <property type="entry name" value="TPR_8"/>
    <property type="match status" value="1"/>
</dbReference>
<proteinExistence type="predicted"/>
<accession>A0A4C1Y5M9</accession>
<dbReference type="InterPro" id="IPR038645">
    <property type="entry name" value="TTC5_OB_sf"/>
</dbReference>